<organism evidence="11 12">
    <name type="scientific">Kalanchoe fedtschenkoi</name>
    <name type="common">Lavender scallops</name>
    <name type="synonym">South American air plant</name>
    <dbReference type="NCBI Taxonomy" id="63787"/>
    <lineage>
        <taxon>Eukaryota</taxon>
        <taxon>Viridiplantae</taxon>
        <taxon>Streptophyta</taxon>
        <taxon>Embryophyta</taxon>
        <taxon>Tracheophyta</taxon>
        <taxon>Spermatophyta</taxon>
        <taxon>Magnoliopsida</taxon>
        <taxon>eudicotyledons</taxon>
        <taxon>Gunneridae</taxon>
        <taxon>Pentapetalae</taxon>
        <taxon>Saxifragales</taxon>
        <taxon>Crassulaceae</taxon>
        <taxon>Kalanchoe</taxon>
    </lineage>
</organism>
<evidence type="ECO:0000256" key="2">
    <source>
        <dbReference type="ARBA" id="ARBA00022540"/>
    </source>
</evidence>
<keyword evidence="5 9" id="KW-0648">Protein biosynthesis</keyword>
<feature type="region of interest" description="Disordered" evidence="10">
    <location>
        <begin position="1"/>
        <end position="27"/>
    </location>
</feature>
<dbReference type="InterPro" id="IPR001040">
    <property type="entry name" value="TIF_eIF_4E"/>
</dbReference>
<dbReference type="AlphaFoldDB" id="A0A7N0U546"/>
<evidence type="ECO:0000256" key="4">
    <source>
        <dbReference type="ARBA" id="ARBA00022884"/>
    </source>
</evidence>
<evidence type="ECO:0000256" key="5">
    <source>
        <dbReference type="ARBA" id="ARBA00022917"/>
    </source>
</evidence>
<evidence type="ECO:0000256" key="6">
    <source>
        <dbReference type="ARBA" id="ARBA00030245"/>
    </source>
</evidence>
<evidence type="ECO:0000256" key="1">
    <source>
        <dbReference type="ARBA" id="ARBA00009860"/>
    </source>
</evidence>
<dbReference type="PANTHER" id="PTHR11960">
    <property type="entry name" value="EUKARYOTIC TRANSLATION INITIATION FACTOR 4E RELATED"/>
    <property type="match status" value="1"/>
</dbReference>
<dbReference type="GO" id="GO:0003743">
    <property type="term" value="F:translation initiation factor activity"/>
    <property type="evidence" value="ECO:0007669"/>
    <property type="project" value="UniProtKB-KW"/>
</dbReference>
<dbReference type="Proteomes" id="UP000594263">
    <property type="component" value="Unplaced"/>
</dbReference>
<sequence length="83" mass="9305">MAEEASEAATSEGQSQTTTTQHPLENSWTFWFDNGSNKSKQAEWGSTIRPIYTFSTVEEFWSRATLVVVASPITEINYCYSAT</sequence>
<name>A0A7N0U546_KALFE</name>
<evidence type="ECO:0000313" key="11">
    <source>
        <dbReference type="EnsemblPlants" id="Kaladp0053s0687.1.v1.1"/>
    </source>
</evidence>
<dbReference type="SUPFAM" id="SSF55418">
    <property type="entry name" value="eIF4e-like"/>
    <property type="match status" value="1"/>
</dbReference>
<comment type="similarity">
    <text evidence="1 9">Belongs to the eukaryotic initiation factor 4E family.</text>
</comment>
<evidence type="ECO:0000256" key="3">
    <source>
        <dbReference type="ARBA" id="ARBA00022845"/>
    </source>
</evidence>
<keyword evidence="4 9" id="KW-0694">RNA-binding</keyword>
<keyword evidence="2 9" id="KW-0396">Initiation factor</keyword>
<dbReference type="Gramene" id="Kaladp0053s0687.1.v1.1">
    <property type="protein sequence ID" value="Kaladp0053s0687.1.v1.1"/>
    <property type="gene ID" value="Kaladp0053s0687.v1.1"/>
</dbReference>
<dbReference type="InterPro" id="IPR023398">
    <property type="entry name" value="TIF_eIF4e-like"/>
</dbReference>
<keyword evidence="12" id="KW-1185">Reference proteome</keyword>
<dbReference type="GO" id="GO:0000340">
    <property type="term" value="F:RNA 7-methylguanosine cap binding"/>
    <property type="evidence" value="ECO:0007669"/>
    <property type="project" value="TreeGrafter"/>
</dbReference>
<evidence type="ECO:0000256" key="10">
    <source>
        <dbReference type="SAM" id="MobiDB-lite"/>
    </source>
</evidence>
<reference evidence="11" key="1">
    <citation type="submission" date="2021-01" db="UniProtKB">
        <authorList>
            <consortium name="EnsemblPlants"/>
        </authorList>
    </citation>
    <scope>IDENTIFICATION</scope>
</reference>
<accession>A0A7N0U546</accession>
<proteinExistence type="inferred from homology"/>
<dbReference type="EnsemblPlants" id="Kaladp0053s0687.1.v1.1">
    <property type="protein sequence ID" value="Kaladp0053s0687.1.v1.1"/>
    <property type="gene ID" value="Kaladp0053s0687.v1.1"/>
</dbReference>
<feature type="compositionally biased region" description="Low complexity" evidence="10">
    <location>
        <begin position="7"/>
        <end position="21"/>
    </location>
</feature>
<evidence type="ECO:0000256" key="8">
    <source>
        <dbReference type="ARBA" id="ARBA00041713"/>
    </source>
</evidence>
<dbReference type="Gene3D" id="3.30.760.10">
    <property type="entry name" value="RNA Cap, Translation Initiation Factor Eif4e"/>
    <property type="match status" value="1"/>
</dbReference>
<protein>
    <recommendedName>
        <fullName evidence="7">eIF-4F 25 kDa subunit</fullName>
    </recommendedName>
    <alternativeName>
        <fullName evidence="8">eIF-4F p26 subunit</fullName>
    </alternativeName>
    <alternativeName>
        <fullName evidence="6">mRNA cap-binding protein</fullName>
    </alternativeName>
</protein>
<dbReference type="OMA" id="NYCYSAT"/>
<evidence type="ECO:0000256" key="7">
    <source>
        <dbReference type="ARBA" id="ARBA00032656"/>
    </source>
</evidence>
<dbReference type="GO" id="GO:0009615">
    <property type="term" value="P:response to virus"/>
    <property type="evidence" value="ECO:0007669"/>
    <property type="project" value="UniProtKB-ARBA"/>
</dbReference>
<dbReference type="GO" id="GO:0016281">
    <property type="term" value="C:eukaryotic translation initiation factor 4F complex"/>
    <property type="evidence" value="ECO:0007669"/>
    <property type="project" value="TreeGrafter"/>
</dbReference>
<keyword evidence="3" id="KW-0810">Translation regulation</keyword>
<dbReference type="GO" id="GO:0006417">
    <property type="term" value="P:regulation of translation"/>
    <property type="evidence" value="ECO:0007669"/>
    <property type="project" value="UniProtKB-KW"/>
</dbReference>
<evidence type="ECO:0000256" key="9">
    <source>
        <dbReference type="RuleBase" id="RU004374"/>
    </source>
</evidence>
<dbReference type="PANTHER" id="PTHR11960:SF8">
    <property type="entry name" value="EUKARYOTIC TRANSLATION INITIATION FACTOR 4E1-RELATED"/>
    <property type="match status" value="1"/>
</dbReference>
<dbReference type="Pfam" id="PF01652">
    <property type="entry name" value="IF4E"/>
    <property type="match status" value="1"/>
</dbReference>
<evidence type="ECO:0000313" key="12">
    <source>
        <dbReference type="Proteomes" id="UP000594263"/>
    </source>
</evidence>